<dbReference type="GO" id="GO:0006164">
    <property type="term" value="P:purine nucleotide biosynthetic process"/>
    <property type="evidence" value="ECO:0007669"/>
    <property type="project" value="TreeGrafter"/>
</dbReference>
<dbReference type="InterPro" id="IPR000836">
    <property type="entry name" value="PRTase_dom"/>
</dbReference>
<evidence type="ECO:0000256" key="8">
    <source>
        <dbReference type="ARBA" id="ARBA00022727"/>
    </source>
</evidence>
<dbReference type="GO" id="GO:0000287">
    <property type="term" value="F:magnesium ion binding"/>
    <property type="evidence" value="ECO:0007669"/>
    <property type="project" value="InterPro"/>
</dbReference>
<dbReference type="Pfam" id="PF14572">
    <property type="entry name" value="Pribosyl_synth"/>
    <property type="match status" value="1"/>
</dbReference>
<sequence length="380" mass="41757">MSLQEATTAGKWRMCMCVPVPFIFSTSNCTFINGNGSKQTTPSYPTSVPSTAIQSYSTTEPRMPNIKLFCGSSHPELARKIAERLGIELSKTTLSKFSNQETSVEIGESVRGEDVYIIQTAAGEINDHLMELLIMINACKIASAYRVTAVIPCFPYSRQDKKDKSRAPISAKLVANMLSVAGADHIITMDLHASQIQGFFDIPVDNLFAEPAIIKWIQDNITDWRTSIIVSPDAGGAKRVTAIADRLNVDFALIHKERKRANEVSSMVLVGDVKDRVAILVDDMADTCGTICHASEKLLEAGAKKIYAIATHGIFSGPALDRVKKSPFEAVVITNTIPQLQRMRESNKIQVIDVSSMFAESIRRTHNGESVSYLFTHVPM</sequence>
<evidence type="ECO:0000256" key="12">
    <source>
        <dbReference type="ARBA" id="ARBA00022842"/>
    </source>
</evidence>
<comment type="cofactor">
    <cofactor evidence="1">
        <name>Mg(2+)</name>
        <dbReference type="ChEBI" id="CHEBI:18420"/>
    </cofactor>
</comment>
<reference evidence="19" key="1">
    <citation type="submission" date="2017-01" db="EMBL/GenBank/DDBJ databases">
        <title>Comparative genomics of anhydrobiosis in the tardigrade Hypsibius dujardini.</title>
        <authorList>
            <person name="Yoshida Y."/>
            <person name="Koutsovoulos G."/>
            <person name="Laetsch D."/>
            <person name="Stevens L."/>
            <person name="Kumar S."/>
            <person name="Horikawa D."/>
            <person name="Ishino K."/>
            <person name="Komine S."/>
            <person name="Tomita M."/>
            <person name="Blaxter M."/>
            <person name="Arakawa K."/>
        </authorList>
    </citation>
    <scope>NUCLEOTIDE SEQUENCE [LARGE SCALE GENOMIC DNA]</scope>
    <source>
        <strain evidence="19">Z151</strain>
    </source>
</reference>
<dbReference type="EC" id="2.7.6.1" evidence="5"/>
<keyword evidence="7" id="KW-0479">Metal-binding</keyword>
<dbReference type="InterPro" id="IPR000842">
    <property type="entry name" value="PRib_PP_synth_CS"/>
</dbReference>
<dbReference type="PROSITE" id="PS00114">
    <property type="entry name" value="PRPP_SYNTHASE"/>
    <property type="match status" value="1"/>
</dbReference>
<dbReference type="InterPro" id="IPR005946">
    <property type="entry name" value="Rib-P_diPkinase"/>
</dbReference>
<name>A0A1W0X0R2_HYPEX</name>
<evidence type="ECO:0000256" key="16">
    <source>
        <dbReference type="ARBA" id="ARBA00049535"/>
    </source>
</evidence>
<protein>
    <recommendedName>
        <fullName evidence="14">Ribose-phosphate pyrophosphokinase 2</fullName>
        <ecNumber evidence="5">2.7.6.1</ecNumber>
    </recommendedName>
    <alternativeName>
        <fullName evidence="15">Phosphoribosyl pyrophosphate synthase II</fullName>
    </alternativeName>
</protein>
<dbReference type="UniPathway" id="UPA00087">
    <property type="reaction ID" value="UER00172"/>
</dbReference>
<dbReference type="InterPro" id="IPR029057">
    <property type="entry name" value="PRTase-like"/>
</dbReference>
<keyword evidence="9" id="KW-0547">Nucleotide-binding</keyword>
<organism evidence="18 19">
    <name type="scientific">Hypsibius exemplaris</name>
    <name type="common">Freshwater tardigrade</name>
    <dbReference type="NCBI Taxonomy" id="2072580"/>
    <lineage>
        <taxon>Eukaryota</taxon>
        <taxon>Metazoa</taxon>
        <taxon>Ecdysozoa</taxon>
        <taxon>Tardigrada</taxon>
        <taxon>Eutardigrada</taxon>
        <taxon>Parachela</taxon>
        <taxon>Hypsibioidea</taxon>
        <taxon>Hypsibiidae</taxon>
        <taxon>Hypsibius</taxon>
    </lineage>
</organism>
<dbReference type="GO" id="GO:0002189">
    <property type="term" value="C:ribose phosphate diphosphokinase complex"/>
    <property type="evidence" value="ECO:0007669"/>
    <property type="project" value="TreeGrafter"/>
</dbReference>
<evidence type="ECO:0000256" key="1">
    <source>
        <dbReference type="ARBA" id="ARBA00001946"/>
    </source>
</evidence>
<dbReference type="Gene3D" id="3.40.50.2020">
    <property type="match status" value="2"/>
</dbReference>
<keyword evidence="10" id="KW-0418">Kinase</keyword>
<dbReference type="SUPFAM" id="SSF53271">
    <property type="entry name" value="PRTase-like"/>
    <property type="match status" value="1"/>
</dbReference>
<dbReference type="HAMAP" id="MF_00583_B">
    <property type="entry name" value="RibP_PPkinase_B"/>
    <property type="match status" value="1"/>
</dbReference>
<dbReference type="AlphaFoldDB" id="A0A1W0X0R2"/>
<dbReference type="GO" id="GO:0006015">
    <property type="term" value="P:5-phosphoribose 1-diphosphate biosynthetic process"/>
    <property type="evidence" value="ECO:0007669"/>
    <property type="project" value="UniProtKB-UniPathway"/>
</dbReference>
<feature type="domain" description="Ribose-phosphate pyrophosphokinase N-terminal" evidence="17">
    <location>
        <begin position="66"/>
        <end position="182"/>
    </location>
</feature>
<gene>
    <name evidence="18" type="ORF">BV898_05118</name>
</gene>
<dbReference type="GO" id="GO:0009156">
    <property type="term" value="P:ribonucleoside monophosphate biosynthetic process"/>
    <property type="evidence" value="ECO:0007669"/>
    <property type="project" value="InterPro"/>
</dbReference>
<dbReference type="PANTHER" id="PTHR10210">
    <property type="entry name" value="RIBOSE-PHOSPHATE DIPHOSPHOKINASE FAMILY MEMBER"/>
    <property type="match status" value="1"/>
</dbReference>
<evidence type="ECO:0000256" key="11">
    <source>
        <dbReference type="ARBA" id="ARBA00022840"/>
    </source>
</evidence>
<keyword evidence="6" id="KW-0808">Transferase</keyword>
<evidence type="ECO:0000256" key="2">
    <source>
        <dbReference type="ARBA" id="ARBA00003018"/>
    </source>
</evidence>
<dbReference type="PANTHER" id="PTHR10210:SF32">
    <property type="entry name" value="RIBOSE-PHOSPHATE PYROPHOSPHOKINASE 2"/>
    <property type="match status" value="1"/>
</dbReference>
<evidence type="ECO:0000259" key="17">
    <source>
        <dbReference type="Pfam" id="PF13793"/>
    </source>
</evidence>
<evidence type="ECO:0000256" key="6">
    <source>
        <dbReference type="ARBA" id="ARBA00022679"/>
    </source>
</evidence>
<dbReference type="SMART" id="SM01400">
    <property type="entry name" value="Pribosyltran_N"/>
    <property type="match status" value="1"/>
</dbReference>
<evidence type="ECO:0000256" key="14">
    <source>
        <dbReference type="ARBA" id="ARBA00040333"/>
    </source>
</evidence>
<dbReference type="CDD" id="cd06223">
    <property type="entry name" value="PRTases_typeI"/>
    <property type="match status" value="1"/>
</dbReference>
<dbReference type="GO" id="GO:0005524">
    <property type="term" value="F:ATP binding"/>
    <property type="evidence" value="ECO:0007669"/>
    <property type="project" value="UniProtKB-KW"/>
</dbReference>
<comment type="catalytic activity">
    <reaction evidence="16">
        <text>D-ribose 5-phosphate + ATP = 5-phospho-alpha-D-ribose 1-diphosphate + AMP + H(+)</text>
        <dbReference type="Rhea" id="RHEA:15609"/>
        <dbReference type="ChEBI" id="CHEBI:15378"/>
        <dbReference type="ChEBI" id="CHEBI:30616"/>
        <dbReference type="ChEBI" id="CHEBI:58017"/>
        <dbReference type="ChEBI" id="CHEBI:78346"/>
        <dbReference type="ChEBI" id="CHEBI:456215"/>
        <dbReference type="EC" id="2.7.6.1"/>
    </reaction>
</comment>
<evidence type="ECO:0000313" key="18">
    <source>
        <dbReference type="EMBL" id="OQV21045.1"/>
    </source>
</evidence>
<dbReference type="NCBIfam" id="NF002320">
    <property type="entry name" value="PRK01259.1"/>
    <property type="match status" value="1"/>
</dbReference>
<evidence type="ECO:0000256" key="3">
    <source>
        <dbReference type="ARBA" id="ARBA00004996"/>
    </source>
</evidence>
<dbReference type="EMBL" id="MTYJ01000026">
    <property type="protein sequence ID" value="OQV21045.1"/>
    <property type="molecule type" value="Genomic_DNA"/>
</dbReference>
<evidence type="ECO:0000256" key="15">
    <source>
        <dbReference type="ARBA" id="ARBA00041814"/>
    </source>
</evidence>
<proteinExistence type="inferred from homology"/>
<dbReference type="FunFam" id="3.40.50.2020:FF:000031">
    <property type="entry name" value="Probable PRS4-ribose-phosphate pyrophosphokinase 3"/>
    <property type="match status" value="1"/>
</dbReference>
<dbReference type="InterPro" id="IPR037515">
    <property type="entry name" value="Rib-P_diPkinase_bac"/>
</dbReference>
<evidence type="ECO:0000313" key="19">
    <source>
        <dbReference type="Proteomes" id="UP000192578"/>
    </source>
</evidence>
<comment type="subunit">
    <text evidence="13">Homodimer. The active form is probably a hexamer composed of 3 homodimers.</text>
</comment>
<comment type="similarity">
    <text evidence="4">Belongs to the ribose-phosphate pyrophosphokinase family.</text>
</comment>
<accession>A0A1W0X0R2</accession>
<keyword evidence="11" id="KW-0067">ATP-binding</keyword>
<comment type="caution">
    <text evidence="18">The sequence shown here is derived from an EMBL/GenBank/DDBJ whole genome shotgun (WGS) entry which is preliminary data.</text>
</comment>
<evidence type="ECO:0000256" key="10">
    <source>
        <dbReference type="ARBA" id="ARBA00022777"/>
    </source>
</evidence>
<dbReference type="OrthoDB" id="413572at2759"/>
<comment type="function">
    <text evidence="2">Catalyzes the synthesis of phosphoribosylpyrophosphate (PRPP) that is essential for nucleotide synthesis.</text>
</comment>
<comment type="pathway">
    <text evidence="3">Metabolic intermediate biosynthesis; 5-phospho-alpha-D-ribose 1-diphosphate biosynthesis; 5-phospho-alpha-D-ribose 1-diphosphate from D-ribose 5-phosphate (route I): step 1/1.</text>
</comment>
<keyword evidence="8" id="KW-0545">Nucleotide biosynthesis</keyword>
<keyword evidence="19" id="KW-1185">Reference proteome</keyword>
<dbReference type="NCBIfam" id="TIGR01251">
    <property type="entry name" value="ribP_PPkin"/>
    <property type="match status" value="1"/>
</dbReference>
<evidence type="ECO:0000256" key="13">
    <source>
        <dbReference type="ARBA" id="ARBA00026067"/>
    </source>
</evidence>
<dbReference type="Proteomes" id="UP000192578">
    <property type="component" value="Unassembled WGS sequence"/>
</dbReference>
<dbReference type="GO" id="GO:0016301">
    <property type="term" value="F:kinase activity"/>
    <property type="evidence" value="ECO:0007669"/>
    <property type="project" value="UniProtKB-KW"/>
</dbReference>
<dbReference type="FunFam" id="3.40.50.2020:FF:000005">
    <property type="entry name" value="Ribose-phosphate pyrophosphokinase 1"/>
    <property type="match status" value="1"/>
</dbReference>
<dbReference type="GO" id="GO:0004749">
    <property type="term" value="F:ribose phosphate diphosphokinase activity"/>
    <property type="evidence" value="ECO:0007669"/>
    <property type="project" value="UniProtKB-EC"/>
</dbReference>
<evidence type="ECO:0000256" key="4">
    <source>
        <dbReference type="ARBA" id="ARBA00006478"/>
    </source>
</evidence>
<evidence type="ECO:0000256" key="9">
    <source>
        <dbReference type="ARBA" id="ARBA00022741"/>
    </source>
</evidence>
<dbReference type="InterPro" id="IPR029099">
    <property type="entry name" value="Pribosyltran_N"/>
</dbReference>
<keyword evidence="12" id="KW-0460">Magnesium</keyword>
<dbReference type="GO" id="GO:0005737">
    <property type="term" value="C:cytoplasm"/>
    <property type="evidence" value="ECO:0007669"/>
    <property type="project" value="TreeGrafter"/>
</dbReference>
<dbReference type="Pfam" id="PF13793">
    <property type="entry name" value="Pribosyltran_N"/>
    <property type="match status" value="1"/>
</dbReference>
<evidence type="ECO:0000256" key="5">
    <source>
        <dbReference type="ARBA" id="ARBA00013247"/>
    </source>
</evidence>
<evidence type="ECO:0000256" key="7">
    <source>
        <dbReference type="ARBA" id="ARBA00022723"/>
    </source>
</evidence>